<evidence type="ECO:0000313" key="2">
    <source>
        <dbReference type="EMBL" id="RFM31492.1"/>
    </source>
</evidence>
<gene>
    <name evidence="2" type="ORF">DXN04_27600</name>
</gene>
<evidence type="ECO:0000313" key="3">
    <source>
        <dbReference type="Proteomes" id="UP000261174"/>
    </source>
</evidence>
<name>A0A3E1NU76_9BACT</name>
<dbReference type="EMBL" id="QTJV01000013">
    <property type="protein sequence ID" value="RFM31492.1"/>
    <property type="molecule type" value="Genomic_DNA"/>
</dbReference>
<dbReference type="Proteomes" id="UP000261174">
    <property type="component" value="Unassembled WGS sequence"/>
</dbReference>
<protein>
    <submittedName>
        <fullName evidence="2">Uncharacterized protein</fullName>
    </submittedName>
</protein>
<keyword evidence="1" id="KW-0472">Membrane</keyword>
<proteinExistence type="predicted"/>
<keyword evidence="1" id="KW-0812">Transmembrane</keyword>
<dbReference type="AlphaFoldDB" id="A0A3E1NU76"/>
<reference evidence="2 3" key="1">
    <citation type="submission" date="2018-08" db="EMBL/GenBank/DDBJ databases">
        <title>Chitinophaga sp. K20C18050901, a novel bacterium isolated from forest soil.</title>
        <authorList>
            <person name="Wang C."/>
        </authorList>
    </citation>
    <scope>NUCLEOTIDE SEQUENCE [LARGE SCALE GENOMIC DNA]</scope>
    <source>
        <strain evidence="2 3">K20C18050901</strain>
    </source>
</reference>
<evidence type="ECO:0000256" key="1">
    <source>
        <dbReference type="SAM" id="Phobius"/>
    </source>
</evidence>
<organism evidence="2 3">
    <name type="scientific">Chitinophaga silvisoli</name>
    <dbReference type="NCBI Taxonomy" id="2291814"/>
    <lineage>
        <taxon>Bacteria</taxon>
        <taxon>Pseudomonadati</taxon>
        <taxon>Bacteroidota</taxon>
        <taxon>Chitinophagia</taxon>
        <taxon>Chitinophagales</taxon>
        <taxon>Chitinophagaceae</taxon>
        <taxon>Chitinophaga</taxon>
    </lineage>
</organism>
<comment type="caution">
    <text evidence="2">The sequence shown here is derived from an EMBL/GenBank/DDBJ whole genome shotgun (WGS) entry which is preliminary data.</text>
</comment>
<keyword evidence="1" id="KW-1133">Transmembrane helix</keyword>
<keyword evidence="3" id="KW-1185">Reference proteome</keyword>
<sequence>MTKKLYQFLFLRDLNESLVKVSSDSETPVKKRLMQDLSYLVLFSYIFYIFSPYLPLTADLIAHTFWKKEHLQTAHHAHGSNHVGLEIIKLDKRTGKENADNNQKSDLESFSHTAAIDIHLDYPAEQIIKRVYALFASATPTSYPDIDYPPPRL</sequence>
<feature type="transmembrane region" description="Helical" evidence="1">
    <location>
        <begin position="37"/>
        <end position="54"/>
    </location>
</feature>
<accession>A0A3E1NU76</accession>